<keyword evidence="2" id="KW-1185">Reference proteome</keyword>
<protein>
    <submittedName>
        <fullName evidence="1">Uncharacterized protein</fullName>
    </submittedName>
</protein>
<evidence type="ECO:0000313" key="1">
    <source>
        <dbReference type="EMBL" id="SHG42852.1"/>
    </source>
</evidence>
<accession>A0A1M5JQJ4</accession>
<proteinExistence type="predicted"/>
<reference evidence="1 2" key="1">
    <citation type="submission" date="2016-11" db="EMBL/GenBank/DDBJ databases">
        <authorList>
            <person name="Jaros S."/>
            <person name="Januszkiewicz K."/>
            <person name="Wedrychowicz H."/>
        </authorList>
    </citation>
    <scope>NUCLEOTIDE SEQUENCE [LARGE SCALE GENOMIC DNA]</scope>
    <source>
        <strain evidence="1 2">DSM 21986</strain>
    </source>
</reference>
<evidence type="ECO:0000313" key="2">
    <source>
        <dbReference type="Proteomes" id="UP000184041"/>
    </source>
</evidence>
<dbReference type="AlphaFoldDB" id="A0A1M5JQJ4"/>
<dbReference type="EMBL" id="FQUS01000028">
    <property type="protein sequence ID" value="SHG42852.1"/>
    <property type="molecule type" value="Genomic_DNA"/>
</dbReference>
<dbReference type="STRING" id="1194090.SAMN05443144_12816"/>
<sequence length="37" mass="4207">MRLFISITYKNADIETKKGCIKIYYPVVSTSHTLSKG</sequence>
<gene>
    <name evidence="1" type="ORF">SAMN05443144_12816</name>
</gene>
<name>A0A1M5JQJ4_9BACT</name>
<organism evidence="1 2">
    <name type="scientific">Fodinibius roseus</name>
    <dbReference type="NCBI Taxonomy" id="1194090"/>
    <lineage>
        <taxon>Bacteria</taxon>
        <taxon>Pseudomonadati</taxon>
        <taxon>Balneolota</taxon>
        <taxon>Balneolia</taxon>
        <taxon>Balneolales</taxon>
        <taxon>Balneolaceae</taxon>
        <taxon>Fodinibius</taxon>
    </lineage>
</organism>
<dbReference type="Proteomes" id="UP000184041">
    <property type="component" value="Unassembled WGS sequence"/>
</dbReference>